<feature type="compositionally biased region" description="Polar residues" evidence="2">
    <location>
        <begin position="111"/>
        <end position="120"/>
    </location>
</feature>
<feature type="region of interest" description="Disordered" evidence="2">
    <location>
        <begin position="21"/>
        <end position="48"/>
    </location>
</feature>
<sequence>MSSAYANSLHAHINQEPVFIPLEDPDSLSPPSAHHLETPGASTSNLSNYQASDISDLEDDPFFGADFSSAEGGVPSFLQSENPGWDTSPFSISNRSSAASEAFRHAVESTYPLTPEQSASIRPPSPHSDRRPNVTRHVSETLPKSISPQQLQKPFPTIMTQSSQLTPDQSSSGRSSEDGLAPGNFDIRAASPRISVSFFDHEANGIARTVVERSLHDSPTTLHGGFQAAGDLITSSQNDDAQPFSSRDPFAARDEMGRWQRDAHTGQAGLDPLSRPADELPVSMNELANMQKVDERNQDVNKWLSDNDRPVAEEPLIEDSKTIQNIEQLRNQQDDGIPLGDNTENRAVPGQTYYAGEGGKINEQDVEIIASNRNWADAPVLPHIRRETPGRHQPQTSQAAIERFELLCRDNDSILSRSATWGTRRRSIHSVADLDEEGILSGNFLRKLTISRGGDRGTDLGNRAGSLLKDLRGFVRRPSVSSLRKRRGSATGEELANREQEERPSMEKRDSVGSPHLSLPDRPPSWSSKNKPTLSLVASFMGNSPQHARKNSTGGVPSASPKSSFSGLKVSNSLKRPRSRSELPQPVAGAGRMESHPNLISLWKTQGGPPVAALSTPNLASAHAASLANMENEDDEDDEDDLYEDSDMKVDANIIDAVEPKFQGFQEYILKLNPGLDGQYNYLVDRLAQHQVIRYKALLNSKVKHLGQGANCPCGSLCMAMGGQANILESKDKDKAGSRWMESAPSQLLDDDGNGTPTDGAVNQDSFPQDIPLPPTQYLPAEFECQLCFNKKKFNKPSDWTKHVHEDVQPFTCTWDRCRDAKSFKRKADWVRHENEGHRHLEWWTCDVDECRHTCYRRDNFLQHLVREHKFPEPKVKTKAAIKKAGNNDATWQKVEQCHELTPKRPQEEPCRFCGKTFTTWKKLTVHLAKHMEQISLPVLRLVAAKAKEVSADTIISPVQDMPVCRLPVTQPPPVSGALMSDHGRQYLPVQHNPMVFAQPTGGYMYHPMVGPQMYTGQYPDMGTQLQQPSVGVDTMNQGYNPGAQISETPVTTPPFGQATGQYHHNGNDGGIEPFPQLDALGLHSTTGGPIHNQVGYSPMMDPSVTNVNSYGGHGTASPYSHSPHLNATKPENEWDNKPIW</sequence>
<feature type="compositionally biased region" description="Basic and acidic residues" evidence="2">
    <location>
        <begin position="495"/>
        <end position="511"/>
    </location>
</feature>
<dbReference type="SMART" id="SM00355">
    <property type="entry name" value="ZnF_C2H2"/>
    <property type="match status" value="3"/>
</dbReference>
<keyword evidence="1" id="KW-0862">Zinc</keyword>
<proteinExistence type="predicted"/>
<organism evidence="4 5">
    <name type="scientific">Bionectria ochroleuca</name>
    <name type="common">Gliocladium roseum</name>
    <dbReference type="NCBI Taxonomy" id="29856"/>
    <lineage>
        <taxon>Eukaryota</taxon>
        <taxon>Fungi</taxon>
        <taxon>Dikarya</taxon>
        <taxon>Ascomycota</taxon>
        <taxon>Pezizomycotina</taxon>
        <taxon>Sordariomycetes</taxon>
        <taxon>Hypocreomycetidae</taxon>
        <taxon>Hypocreales</taxon>
        <taxon>Bionectriaceae</taxon>
        <taxon>Clonostachys</taxon>
    </lineage>
</organism>
<feature type="compositionally biased region" description="Polar residues" evidence="2">
    <location>
        <begin position="543"/>
        <end position="574"/>
    </location>
</feature>
<feature type="compositionally biased region" description="Basic and acidic residues" evidence="2">
    <location>
        <begin position="1131"/>
        <end position="1141"/>
    </location>
</feature>
<evidence type="ECO:0000256" key="1">
    <source>
        <dbReference type="PROSITE-ProRule" id="PRU00042"/>
    </source>
</evidence>
<keyword evidence="1" id="KW-0479">Metal-binding</keyword>
<feature type="region of interest" description="Disordered" evidence="2">
    <location>
        <begin position="478"/>
        <end position="531"/>
    </location>
</feature>
<gene>
    <name evidence="4" type="ORF">CLO192961_LOCUS204193</name>
</gene>
<keyword evidence="1" id="KW-0863">Zinc-finger</keyword>
<feature type="region of interest" description="Disordered" evidence="2">
    <location>
        <begin position="732"/>
        <end position="771"/>
    </location>
</feature>
<dbReference type="Pfam" id="PF26082">
    <property type="entry name" value="zf-C2H2_AcuF"/>
    <property type="match status" value="1"/>
</dbReference>
<name>A0ABY6U7S2_BIOOC</name>
<feature type="compositionally biased region" description="Polar residues" evidence="2">
    <location>
        <begin position="755"/>
        <end position="767"/>
    </location>
</feature>
<dbReference type="PROSITE" id="PS00028">
    <property type="entry name" value="ZINC_FINGER_C2H2_1"/>
    <property type="match status" value="2"/>
</dbReference>
<dbReference type="EMBL" id="CABFNS010000762">
    <property type="protein sequence ID" value="VUC27096.1"/>
    <property type="molecule type" value="Genomic_DNA"/>
</dbReference>
<feature type="compositionally biased region" description="Polar residues" evidence="2">
    <location>
        <begin position="142"/>
        <end position="174"/>
    </location>
</feature>
<dbReference type="InterPro" id="IPR013087">
    <property type="entry name" value="Znf_C2H2_type"/>
</dbReference>
<protein>
    <recommendedName>
        <fullName evidence="3">C2H2-type domain-containing protein</fullName>
    </recommendedName>
</protein>
<comment type="caution">
    <text evidence="4">The sequence shown here is derived from an EMBL/GenBank/DDBJ whole genome shotgun (WGS) entry which is preliminary data.</text>
</comment>
<feature type="domain" description="C2H2-type" evidence="3">
    <location>
        <begin position="909"/>
        <end position="936"/>
    </location>
</feature>
<evidence type="ECO:0000259" key="3">
    <source>
        <dbReference type="PROSITE" id="PS50157"/>
    </source>
</evidence>
<keyword evidence="5" id="KW-1185">Reference proteome</keyword>
<dbReference type="PROSITE" id="PS50157">
    <property type="entry name" value="ZINC_FINGER_C2H2_2"/>
    <property type="match status" value="1"/>
</dbReference>
<evidence type="ECO:0000256" key="2">
    <source>
        <dbReference type="SAM" id="MobiDB-lite"/>
    </source>
</evidence>
<dbReference type="Proteomes" id="UP000766486">
    <property type="component" value="Unassembled WGS sequence"/>
</dbReference>
<feature type="region of interest" description="Disordered" evidence="2">
    <location>
        <begin position="1106"/>
        <end position="1141"/>
    </location>
</feature>
<dbReference type="PANTHER" id="PTHR35391:SF3">
    <property type="entry name" value="FINGER DOMAIN PROTEIN, PUTATIVE (AFU_ORTHOLOGUE AFUA_8G04300)-RELATED"/>
    <property type="match status" value="1"/>
</dbReference>
<feature type="region of interest" description="Disordered" evidence="2">
    <location>
        <begin position="110"/>
        <end position="186"/>
    </location>
</feature>
<dbReference type="InterPro" id="IPR058925">
    <property type="entry name" value="zf-C2H2_AcuF"/>
</dbReference>
<feature type="region of interest" description="Disordered" evidence="2">
    <location>
        <begin position="543"/>
        <end position="592"/>
    </location>
</feature>
<dbReference type="PANTHER" id="PTHR35391">
    <property type="entry name" value="C2H2-TYPE DOMAIN-CONTAINING PROTEIN-RELATED"/>
    <property type="match status" value="1"/>
</dbReference>
<reference evidence="4 5" key="1">
    <citation type="submission" date="2019-06" db="EMBL/GenBank/DDBJ databases">
        <authorList>
            <person name="Broberg M."/>
        </authorList>
    </citation>
    <scope>NUCLEOTIDE SEQUENCE [LARGE SCALE GENOMIC DNA]</scope>
</reference>
<evidence type="ECO:0000313" key="4">
    <source>
        <dbReference type="EMBL" id="VUC27096.1"/>
    </source>
</evidence>
<accession>A0ABY6U7S2</accession>
<evidence type="ECO:0000313" key="5">
    <source>
        <dbReference type="Proteomes" id="UP000766486"/>
    </source>
</evidence>